<dbReference type="EMBL" id="BMAU01021369">
    <property type="protein sequence ID" value="GFY24109.1"/>
    <property type="molecule type" value="Genomic_DNA"/>
</dbReference>
<feature type="region of interest" description="Disordered" evidence="1">
    <location>
        <begin position="86"/>
        <end position="106"/>
    </location>
</feature>
<dbReference type="AlphaFoldDB" id="A0A8X7BAR9"/>
<gene>
    <name evidence="2" type="ORF">TNCV_1011621</name>
</gene>
<evidence type="ECO:0000313" key="2">
    <source>
        <dbReference type="EMBL" id="GFY24109.1"/>
    </source>
</evidence>
<proteinExistence type="predicted"/>
<evidence type="ECO:0000313" key="3">
    <source>
        <dbReference type="Proteomes" id="UP000887159"/>
    </source>
</evidence>
<evidence type="ECO:0000256" key="1">
    <source>
        <dbReference type="SAM" id="MobiDB-lite"/>
    </source>
</evidence>
<sequence length="106" mass="12647">MACVFSRHGSNRARLERSRKTSCWTPTPTPQTFQDLERALLEEWYRIPQLVINSLIDSMPQRIMETIPPEDFRRERYRLAYSTDMCKETNSEEHPGEKDDKTSLYY</sequence>
<name>A0A8X7BAR9_TRICX</name>
<keyword evidence="3" id="KW-1185">Reference proteome</keyword>
<comment type="caution">
    <text evidence="2">The sequence shown here is derived from an EMBL/GenBank/DDBJ whole genome shotgun (WGS) entry which is preliminary data.</text>
</comment>
<organism evidence="2 3">
    <name type="scientific">Trichonephila clavipes</name>
    <name type="common">Golden silk orbweaver</name>
    <name type="synonym">Nephila clavipes</name>
    <dbReference type="NCBI Taxonomy" id="2585209"/>
    <lineage>
        <taxon>Eukaryota</taxon>
        <taxon>Metazoa</taxon>
        <taxon>Ecdysozoa</taxon>
        <taxon>Arthropoda</taxon>
        <taxon>Chelicerata</taxon>
        <taxon>Arachnida</taxon>
        <taxon>Araneae</taxon>
        <taxon>Araneomorphae</taxon>
        <taxon>Entelegynae</taxon>
        <taxon>Araneoidea</taxon>
        <taxon>Nephilidae</taxon>
        <taxon>Trichonephila</taxon>
    </lineage>
</organism>
<protein>
    <submittedName>
        <fullName evidence="2">Uncharacterized protein</fullName>
    </submittedName>
</protein>
<reference evidence="2" key="1">
    <citation type="submission" date="2020-08" db="EMBL/GenBank/DDBJ databases">
        <title>Multicomponent nature underlies the extraordinary mechanical properties of spider dragline silk.</title>
        <authorList>
            <person name="Kono N."/>
            <person name="Nakamura H."/>
            <person name="Mori M."/>
            <person name="Yoshida Y."/>
            <person name="Ohtoshi R."/>
            <person name="Malay A.D."/>
            <person name="Moran D.A.P."/>
            <person name="Tomita M."/>
            <person name="Numata K."/>
            <person name="Arakawa K."/>
        </authorList>
    </citation>
    <scope>NUCLEOTIDE SEQUENCE</scope>
</reference>
<accession>A0A8X7BAR9</accession>
<dbReference type="Proteomes" id="UP000887159">
    <property type="component" value="Unassembled WGS sequence"/>
</dbReference>